<evidence type="ECO:0000313" key="1">
    <source>
        <dbReference type="EMBL" id="JAH30475.1"/>
    </source>
</evidence>
<reference evidence="1" key="1">
    <citation type="submission" date="2014-11" db="EMBL/GenBank/DDBJ databases">
        <authorList>
            <person name="Amaro Gonzalez C."/>
        </authorList>
    </citation>
    <scope>NUCLEOTIDE SEQUENCE</scope>
</reference>
<dbReference type="EMBL" id="GBXM01078102">
    <property type="protein sequence ID" value="JAH30475.1"/>
    <property type="molecule type" value="Transcribed_RNA"/>
</dbReference>
<accession>A0A0E9RPZ1</accession>
<reference evidence="1" key="2">
    <citation type="journal article" date="2015" name="Fish Shellfish Immunol.">
        <title>Early steps in the European eel (Anguilla anguilla)-Vibrio vulnificus interaction in the gills: Role of the RtxA13 toxin.</title>
        <authorList>
            <person name="Callol A."/>
            <person name="Pajuelo D."/>
            <person name="Ebbesson L."/>
            <person name="Teles M."/>
            <person name="MacKenzie S."/>
            <person name="Amaro C."/>
        </authorList>
    </citation>
    <scope>NUCLEOTIDE SEQUENCE</scope>
</reference>
<name>A0A0E9RPZ1_ANGAN</name>
<organism evidence="1">
    <name type="scientific">Anguilla anguilla</name>
    <name type="common">European freshwater eel</name>
    <name type="synonym">Muraena anguilla</name>
    <dbReference type="NCBI Taxonomy" id="7936"/>
    <lineage>
        <taxon>Eukaryota</taxon>
        <taxon>Metazoa</taxon>
        <taxon>Chordata</taxon>
        <taxon>Craniata</taxon>
        <taxon>Vertebrata</taxon>
        <taxon>Euteleostomi</taxon>
        <taxon>Actinopterygii</taxon>
        <taxon>Neopterygii</taxon>
        <taxon>Teleostei</taxon>
        <taxon>Anguilliformes</taxon>
        <taxon>Anguillidae</taxon>
        <taxon>Anguilla</taxon>
    </lineage>
</organism>
<protein>
    <submittedName>
        <fullName evidence="1">Uncharacterized protein</fullName>
    </submittedName>
</protein>
<proteinExistence type="predicted"/>
<dbReference type="AlphaFoldDB" id="A0A0E9RPZ1"/>
<sequence length="35" mass="3971">MAYIVPCPRASYFALIVNFRACGVGQEAHWRRCPS</sequence>